<comment type="caution">
    <text evidence="1">The sequence shown here is derived from an EMBL/GenBank/DDBJ whole genome shotgun (WGS) entry which is preliminary data.</text>
</comment>
<dbReference type="OrthoDB" id="7268120at2"/>
<name>A0A2S6N8L5_RHOGL</name>
<keyword evidence="2" id="KW-1185">Reference proteome</keyword>
<dbReference type="Proteomes" id="UP000239724">
    <property type="component" value="Unassembled WGS sequence"/>
</dbReference>
<reference evidence="1 2" key="1">
    <citation type="journal article" date="2018" name="Arch. Microbiol.">
        <title>New insights into the metabolic potential of the phototrophic purple bacterium Rhodopila globiformis DSM 161(T) from its draft genome sequence and evidence for a vanadium-dependent nitrogenase.</title>
        <authorList>
            <person name="Imhoff J.F."/>
            <person name="Rahn T."/>
            <person name="Kunzel S."/>
            <person name="Neulinger S.C."/>
        </authorList>
    </citation>
    <scope>NUCLEOTIDE SEQUENCE [LARGE SCALE GENOMIC DNA]</scope>
    <source>
        <strain evidence="1 2">DSM 161</strain>
    </source>
</reference>
<dbReference type="EMBL" id="NHRY01000202">
    <property type="protein sequence ID" value="PPQ30927.1"/>
    <property type="molecule type" value="Genomic_DNA"/>
</dbReference>
<evidence type="ECO:0000313" key="1">
    <source>
        <dbReference type="EMBL" id="PPQ30927.1"/>
    </source>
</evidence>
<dbReference type="RefSeq" id="WP_104520284.1">
    <property type="nucleotide sequence ID" value="NZ_NHRY01000202.1"/>
</dbReference>
<sequence>MQLLKNQYEKIVDEICDLRWPALTREELLAIAHAYYYFSVQFCETVEIACRRFPDDRNLQELRNGECMTDNLSPYPGIAAAGEKMNHDEFMRRVVAMSQRSQDDGRRIDELGQAYLAAARRIDPDVRVASLPTYEDGGLARVFTAVLDARDWDDPALAAFHHFLVGHVRLDSNPDMGHGALCRHLVPDDRIVPLWQAFRDLLAGAAPRLAR</sequence>
<gene>
    <name evidence="1" type="ORF">CCS01_18425</name>
</gene>
<evidence type="ECO:0008006" key="3">
    <source>
        <dbReference type="Google" id="ProtNLM"/>
    </source>
</evidence>
<evidence type="ECO:0000313" key="2">
    <source>
        <dbReference type="Proteomes" id="UP000239724"/>
    </source>
</evidence>
<protein>
    <recommendedName>
        <fullName evidence="3">Heme oxygenase</fullName>
    </recommendedName>
</protein>
<accession>A0A2S6N8L5</accession>
<organism evidence="1 2">
    <name type="scientific">Rhodopila globiformis</name>
    <name type="common">Rhodopseudomonas globiformis</name>
    <dbReference type="NCBI Taxonomy" id="1071"/>
    <lineage>
        <taxon>Bacteria</taxon>
        <taxon>Pseudomonadati</taxon>
        <taxon>Pseudomonadota</taxon>
        <taxon>Alphaproteobacteria</taxon>
        <taxon>Acetobacterales</taxon>
        <taxon>Acetobacteraceae</taxon>
        <taxon>Rhodopila</taxon>
    </lineage>
</organism>
<dbReference type="AlphaFoldDB" id="A0A2S6N8L5"/>
<proteinExistence type="predicted"/>